<dbReference type="PANTHER" id="PTHR24056:SF254">
    <property type="entry name" value="CYCLIN-DEPENDENT KINASE 2"/>
    <property type="match status" value="1"/>
</dbReference>
<dbReference type="AlphaFoldDB" id="A0AAD3CNP2"/>
<comment type="subunit">
    <text evidence="8">May form a complex composed of at least the catalytic subunit CRK2 and a cyclin.</text>
</comment>
<evidence type="ECO:0000256" key="5">
    <source>
        <dbReference type="ARBA" id="ARBA00022741"/>
    </source>
</evidence>
<evidence type="ECO:0000259" key="16">
    <source>
        <dbReference type="PROSITE" id="PS50011"/>
    </source>
</evidence>
<sequence>MERYQKIEKPGSNLGEGTYGVVYKAMDKQNNNEIVALKRIRLEVEDEGIPSTALREISLLRELSHPNIVELKDCVQEDGRLYLVFEFLDKDLKKYMESVNGLLGPDLVKSYLYQCCHGLAYCHSKGVMHRDLKPQNLLVSKKGCLKLADFGLARAFCPPIRPLTHEVVTLWYRPPEILLGSKTYAPPMDIFAIGCIFVEMVTKRPLFPGDSEIDQLYKIFRQLGTPDETVWPGVTSLEDWNTAFPKWYKSPYSKTVLNNLDPEGLDLLEKFLAYDPKNRITAKDSLNHPYFDDLDKEFFENGMK</sequence>
<evidence type="ECO:0000256" key="1">
    <source>
        <dbReference type="ARBA" id="ARBA00006485"/>
    </source>
</evidence>
<dbReference type="GO" id="GO:0007165">
    <property type="term" value="P:signal transduction"/>
    <property type="evidence" value="ECO:0007669"/>
    <property type="project" value="TreeGrafter"/>
</dbReference>
<dbReference type="PROSITE" id="PS00108">
    <property type="entry name" value="PROTEIN_KINASE_ST"/>
    <property type="match status" value="1"/>
</dbReference>
<dbReference type="PANTHER" id="PTHR24056">
    <property type="entry name" value="CELL DIVISION PROTEIN KINASE"/>
    <property type="match status" value="1"/>
</dbReference>
<keyword evidence="3 15" id="KW-0723">Serine/threonine-protein kinase</keyword>
<dbReference type="GO" id="GO:0010468">
    <property type="term" value="P:regulation of gene expression"/>
    <property type="evidence" value="ECO:0007669"/>
    <property type="project" value="TreeGrafter"/>
</dbReference>
<evidence type="ECO:0000256" key="4">
    <source>
        <dbReference type="ARBA" id="ARBA00022679"/>
    </source>
</evidence>
<dbReference type="PROSITE" id="PS00107">
    <property type="entry name" value="PROTEIN_KINASE_ATP"/>
    <property type="match status" value="1"/>
</dbReference>
<dbReference type="GO" id="GO:0000082">
    <property type="term" value="P:G1/S transition of mitotic cell cycle"/>
    <property type="evidence" value="ECO:0007669"/>
    <property type="project" value="TreeGrafter"/>
</dbReference>
<evidence type="ECO:0000256" key="8">
    <source>
        <dbReference type="ARBA" id="ARBA00038543"/>
    </source>
</evidence>
<dbReference type="EC" id="2.7.11.22" evidence="2"/>
<evidence type="ECO:0000256" key="6">
    <source>
        <dbReference type="ARBA" id="ARBA00022777"/>
    </source>
</evidence>
<comment type="similarity">
    <text evidence="1">Belongs to the protein kinase superfamily. CMGC Ser/Thr protein kinase family. CDC2/CDKX subfamily.</text>
</comment>
<keyword evidence="7 14" id="KW-0067">ATP-binding</keyword>
<dbReference type="InterPro" id="IPR050108">
    <property type="entry name" value="CDK"/>
</dbReference>
<evidence type="ECO:0000256" key="11">
    <source>
        <dbReference type="ARBA" id="ARBA00042858"/>
    </source>
</evidence>
<evidence type="ECO:0000256" key="12">
    <source>
        <dbReference type="ARBA" id="ARBA00047811"/>
    </source>
</evidence>
<dbReference type="Gene3D" id="1.10.510.10">
    <property type="entry name" value="Transferase(Phosphotransferase) domain 1"/>
    <property type="match status" value="1"/>
</dbReference>
<reference evidence="17 18" key="1">
    <citation type="journal article" date="2021" name="Sci. Rep.">
        <title>The genome of the diatom Chaetoceros tenuissimus carries an ancient integrated fragment of an extant virus.</title>
        <authorList>
            <person name="Hongo Y."/>
            <person name="Kimura K."/>
            <person name="Takaki Y."/>
            <person name="Yoshida Y."/>
            <person name="Baba S."/>
            <person name="Kobayashi G."/>
            <person name="Nagasaki K."/>
            <person name="Hano T."/>
            <person name="Tomaru Y."/>
        </authorList>
    </citation>
    <scope>NUCLEOTIDE SEQUENCE [LARGE SCALE GENOMIC DNA]</scope>
    <source>
        <strain evidence="17 18">NIES-3715</strain>
    </source>
</reference>
<dbReference type="GO" id="GO:0004693">
    <property type="term" value="F:cyclin-dependent protein serine/threonine kinase activity"/>
    <property type="evidence" value="ECO:0007669"/>
    <property type="project" value="UniProtKB-EC"/>
</dbReference>
<dbReference type="InterPro" id="IPR017441">
    <property type="entry name" value="Protein_kinase_ATP_BS"/>
</dbReference>
<organism evidence="17 18">
    <name type="scientific">Chaetoceros tenuissimus</name>
    <dbReference type="NCBI Taxonomy" id="426638"/>
    <lineage>
        <taxon>Eukaryota</taxon>
        <taxon>Sar</taxon>
        <taxon>Stramenopiles</taxon>
        <taxon>Ochrophyta</taxon>
        <taxon>Bacillariophyta</taxon>
        <taxon>Coscinodiscophyceae</taxon>
        <taxon>Chaetocerotophycidae</taxon>
        <taxon>Chaetocerotales</taxon>
        <taxon>Chaetocerotaceae</taxon>
        <taxon>Chaetoceros</taxon>
    </lineage>
</organism>
<feature type="binding site" evidence="14">
    <location>
        <position position="38"/>
    </location>
    <ligand>
        <name>ATP</name>
        <dbReference type="ChEBI" id="CHEBI:30616"/>
    </ligand>
</feature>
<dbReference type="EMBL" id="BLLK01000038">
    <property type="protein sequence ID" value="GFH49313.1"/>
    <property type="molecule type" value="Genomic_DNA"/>
</dbReference>
<dbReference type="Proteomes" id="UP001054902">
    <property type="component" value="Unassembled WGS sequence"/>
</dbReference>
<evidence type="ECO:0000256" key="3">
    <source>
        <dbReference type="ARBA" id="ARBA00022527"/>
    </source>
</evidence>
<dbReference type="GO" id="GO:0005737">
    <property type="term" value="C:cytoplasm"/>
    <property type="evidence" value="ECO:0007669"/>
    <property type="project" value="TreeGrafter"/>
</dbReference>
<accession>A0AAD3CNP2</accession>
<comment type="catalytic activity">
    <reaction evidence="13">
        <text>L-seryl-[protein] + ATP = O-phospho-L-seryl-[protein] + ADP + H(+)</text>
        <dbReference type="Rhea" id="RHEA:17989"/>
        <dbReference type="Rhea" id="RHEA-COMP:9863"/>
        <dbReference type="Rhea" id="RHEA-COMP:11604"/>
        <dbReference type="ChEBI" id="CHEBI:15378"/>
        <dbReference type="ChEBI" id="CHEBI:29999"/>
        <dbReference type="ChEBI" id="CHEBI:30616"/>
        <dbReference type="ChEBI" id="CHEBI:83421"/>
        <dbReference type="ChEBI" id="CHEBI:456216"/>
        <dbReference type="EC" id="2.7.11.22"/>
    </reaction>
</comment>
<keyword evidence="6" id="KW-0418">Kinase</keyword>
<dbReference type="InterPro" id="IPR000719">
    <property type="entry name" value="Prot_kinase_dom"/>
</dbReference>
<evidence type="ECO:0000256" key="9">
    <source>
        <dbReference type="ARBA" id="ARBA00039612"/>
    </source>
</evidence>
<dbReference type="Gene3D" id="3.30.200.20">
    <property type="entry name" value="Phosphorylase Kinase, domain 1"/>
    <property type="match status" value="1"/>
</dbReference>
<dbReference type="InterPro" id="IPR011009">
    <property type="entry name" value="Kinase-like_dom_sf"/>
</dbReference>
<dbReference type="PROSITE" id="PS50011">
    <property type="entry name" value="PROTEIN_KINASE_DOM"/>
    <property type="match status" value="1"/>
</dbReference>
<feature type="domain" description="Protein kinase" evidence="16">
    <location>
        <begin position="8"/>
        <end position="291"/>
    </location>
</feature>
<gene>
    <name evidence="17" type="ORF">CTEN210_05789</name>
</gene>
<evidence type="ECO:0000256" key="7">
    <source>
        <dbReference type="ARBA" id="ARBA00022840"/>
    </source>
</evidence>
<name>A0AAD3CNP2_9STRA</name>
<evidence type="ECO:0000256" key="14">
    <source>
        <dbReference type="PROSITE-ProRule" id="PRU10141"/>
    </source>
</evidence>
<dbReference type="GO" id="GO:0005634">
    <property type="term" value="C:nucleus"/>
    <property type="evidence" value="ECO:0007669"/>
    <property type="project" value="TreeGrafter"/>
</dbReference>
<protein>
    <recommendedName>
        <fullName evidence="9">Cyclin-dependent kinase 2 homolog</fullName>
        <ecNumber evidence="2">2.7.11.22</ecNumber>
    </recommendedName>
    <alternativeName>
        <fullName evidence="10">Cell division control protein 2 homolog</fullName>
    </alternativeName>
    <alternativeName>
        <fullName evidence="11">cdc2-related kinase 2</fullName>
    </alternativeName>
</protein>
<keyword evidence="5 14" id="KW-0547">Nucleotide-binding</keyword>
<dbReference type="GO" id="GO:0000307">
    <property type="term" value="C:cyclin-dependent protein kinase holoenzyme complex"/>
    <property type="evidence" value="ECO:0007669"/>
    <property type="project" value="TreeGrafter"/>
</dbReference>
<evidence type="ECO:0000256" key="10">
    <source>
        <dbReference type="ARBA" id="ARBA00041902"/>
    </source>
</evidence>
<dbReference type="Pfam" id="PF00069">
    <property type="entry name" value="Pkinase"/>
    <property type="match status" value="1"/>
</dbReference>
<evidence type="ECO:0000256" key="2">
    <source>
        <dbReference type="ARBA" id="ARBA00012425"/>
    </source>
</evidence>
<comment type="catalytic activity">
    <reaction evidence="12">
        <text>L-threonyl-[protein] + ATP = O-phospho-L-threonyl-[protein] + ADP + H(+)</text>
        <dbReference type="Rhea" id="RHEA:46608"/>
        <dbReference type="Rhea" id="RHEA-COMP:11060"/>
        <dbReference type="Rhea" id="RHEA-COMP:11605"/>
        <dbReference type="ChEBI" id="CHEBI:15378"/>
        <dbReference type="ChEBI" id="CHEBI:30013"/>
        <dbReference type="ChEBI" id="CHEBI:30616"/>
        <dbReference type="ChEBI" id="CHEBI:61977"/>
        <dbReference type="ChEBI" id="CHEBI:456216"/>
        <dbReference type="EC" id="2.7.11.22"/>
    </reaction>
</comment>
<keyword evidence="4" id="KW-0808">Transferase</keyword>
<evidence type="ECO:0000313" key="17">
    <source>
        <dbReference type="EMBL" id="GFH49313.1"/>
    </source>
</evidence>
<evidence type="ECO:0000313" key="18">
    <source>
        <dbReference type="Proteomes" id="UP001054902"/>
    </source>
</evidence>
<dbReference type="SMART" id="SM00220">
    <property type="entry name" value="S_TKc"/>
    <property type="match status" value="1"/>
</dbReference>
<dbReference type="FunFam" id="3.30.200.20:FF:000375">
    <property type="entry name" value="Cell division related protein kinase 2"/>
    <property type="match status" value="1"/>
</dbReference>
<evidence type="ECO:0000256" key="13">
    <source>
        <dbReference type="ARBA" id="ARBA00048367"/>
    </source>
</evidence>
<dbReference type="GO" id="GO:0030332">
    <property type="term" value="F:cyclin binding"/>
    <property type="evidence" value="ECO:0007669"/>
    <property type="project" value="TreeGrafter"/>
</dbReference>
<comment type="caution">
    <text evidence="17">The sequence shown here is derived from an EMBL/GenBank/DDBJ whole genome shotgun (WGS) entry which is preliminary data.</text>
</comment>
<dbReference type="SUPFAM" id="SSF56112">
    <property type="entry name" value="Protein kinase-like (PK-like)"/>
    <property type="match status" value="1"/>
</dbReference>
<dbReference type="FunFam" id="1.10.510.10:FF:000706">
    <property type="entry name" value="Cyclin-dependent kinase 1"/>
    <property type="match status" value="1"/>
</dbReference>
<evidence type="ECO:0000256" key="15">
    <source>
        <dbReference type="RuleBase" id="RU000304"/>
    </source>
</evidence>
<dbReference type="GO" id="GO:0005524">
    <property type="term" value="F:ATP binding"/>
    <property type="evidence" value="ECO:0007669"/>
    <property type="project" value="UniProtKB-UniRule"/>
</dbReference>
<dbReference type="InterPro" id="IPR008271">
    <property type="entry name" value="Ser/Thr_kinase_AS"/>
</dbReference>
<keyword evidence="18" id="KW-1185">Reference proteome</keyword>
<proteinExistence type="inferred from homology"/>
<dbReference type="GO" id="GO:0010389">
    <property type="term" value="P:regulation of G2/M transition of mitotic cell cycle"/>
    <property type="evidence" value="ECO:0007669"/>
    <property type="project" value="TreeGrafter"/>
</dbReference>